<evidence type="ECO:0000259" key="4">
    <source>
        <dbReference type="PROSITE" id="PS51473"/>
    </source>
</evidence>
<evidence type="ECO:0000256" key="1">
    <source>
        <dbReference type="ARBA" id="ARBA00022729"/>
    </source>
</evidence>
<feature type="chain" id="PRO_5044768683" description="Gnk2-homologous domain-containing protein" evidence="3">
    <location>
        <begin position="23"/>
        <end position="123"/>
    </location>
</feature>
<dbReference type="CDD" id="cd23509">
    <property type="entry name" value="Gnk2-like"/>
    <property type="match status" value="1"/>
</dbReference>
<evidence type="ECO:0000256" key="3">
    <source>
        <dbReference type="SAM" id="SignalP"/>
    </source>
</evidence>
<feature type="domain" description="Gnk2-homologous" evidence="4">
    <location>
        <begin position="41"/>
        <end position="123"/>
    </location>
</feature>
<feature type="signal peptide" evidence="3">
    <location>
        <begin position="1"/>
        <end position="22"/>
    </location>
</feature>
<keyword evidence="1 3" id="KW-0732">Signal</keyword>
<dbReference type="AlphaFoldDB" id="A0ABC8VZM2"/>
<dbReference type="PROSITE" id="PS51473">
    <property type="entry name" value="GNK2"/>
    <property type="match status" value="1"/>
</dbReference>
<evidence type="ECO:0000256" key="2">
    <source>
        <dbReference type="ARBA" id="ARBA00022737"/>
    </source>
</evidence>
<protein>
    <recommendedName>
        <fullName evidence="4">Gnk2-homologous domain-containing protein</fullName>
    </recommendedName>
</protein>
<proteinExistence type="predicted"/>
<gene>
    <name evidence="5" type="ORF">URODEC1_LOCUS8261</name>
</gene>
<evidence type="ECO:0000313" key="5">
    <source>
        <dbReference type="EMBL" id="CAL4899544.1"/>
    </source>
</evidence>
<dbReference type="EMBL" id="OZ075121">
    <property type="protein sequence ID" value="CAL4899544.1"/>
    <property type="molecule type" value="Genomic_DNA"/>
</dbReference>
<keyword evidence="2" id="KW-0677">Repeat</keyword>
<keyword evidence="6" id="KW-1185">Reference proteome</keyword>
<sequence>MAPVQFFILLIAVVSSFTGAGAGSSSSGIVFGGGFVARDFRPFEPYCSTTGNYTIDSPYQVNLVNLMHDLESGAIASGGFNDSAAGQAPDAVFGLIMCYADRNSTECQNCLQKTTSKVQLICP</sequence>
<dbReference type="PANTHER" id="PTHR32099:SF102">
    <property type="entry name" value="OS12G0608700 PROTEIN"/>
    <property type="match status" value="1"/>
</dbReference>
<reference evidence="5" key="1">
    <citation type="submission" date="2024-10" db="EMBL/GenBank/DDBJ databases">
        <authorList>
            <person name="Ryan C."/>
        </authorList>
    </citation>
    <scope>NUCLEOTIDE SEQUENCE [LARGE SCALE GENOMIC DNA]</scope>
</reference>
<dbReference type="InterPro" id="IPR038408">
    <property type="entry name" value="GNK2_sf"/>
</dbReference>
<dbReference type="Pfam" id="PF01657">
    <property type="entry name" value="Stress-antifung"/>
    <property type="match status" value="1"/>
</dbReference>
<dbReference type="Gene3D" id="3.30.430.20">
    <property type="entry name" value="Gnk2 domain, C-X8-C-X2-C motif"/>
    <property type="match status" value="1"/>
</dbReference>
<dbReference type="InterPro" id="IPR002902">
    <property type="entry name" value="GNK2"/>
</dbReference>
<name>A0ABC8VZM2_9POAL</name>
<dbReference type="PANTHER" id="PTHR32099">
    <property type="entry name" value="CYSTEINE-RICH REPEAT SECRETORY PROTEIN"/>
    <property type="match status" value="1"/>
</dbReference>
<evidence type="ECO:0000313" key="6">
    <source>
        <dbReference type="Proteomes" id="UP001497457"/>
    </source>
</evidence>
<dbReference type="Proteomes" id="UP001497457">
    <property type="component" value="Chromosome 11b"/>
</dbReference>
<organism evidence="5 6">
    <name type="scientific">Urochloa decumbens</name>
    <dbReference type="NCBI Taxonomy" id="240449"/>
    <lineage>
        <taxon>Eukaryota</taxon>
        <taxon>Viridiplantae</taxon>
        <taxon>Streptophyta</taxon>
        <taxon>Embryophyta</taxon>
        <taxon>Tracheophyta</taxon>
        <taxon>Spermatophyta</taxon>
        <taxon>Magnoliopsida</taxon>
        <taxon>Liliopsida</taxon>
        <taxon>Poales</taxon>
        <taxon>Poaceae</taxon>
        <taxon>PACMAD clade</taxon>
        <taxon>Panicoideae</taxon>
        <taxon>Panicodae</taxon>
        <taxon>Paniceae</taxon>
        <taxon>Melinidinae</taxon>
        <taxon>Urochloa</taxon>
    </lineage>
</organism>
<accession>A0ABC8VZM2</accession>